<keyword evidence="5" id="KW-0811">Translocation</keyword>
<keyword evidence="7" id="KW-1185">Reference proteome</keyword>
<comment type="subcellular location">
    <subcellularLocation>
        <location evidence="5">Cell membrane</location>
        <topology evidence="5">Multi-pass membrane protein</topology>
    </subcellularLocation>
    <subcellularLocation>
        <location evidence="1">Membrane</location>
        <topology evidence="1">Multi-pass membrane protein</topology>
    </subcellularLocation>
</comment>
<keyword evidence="5" id="KW-0653">Protein transport</keyword>
<dbReference type="HAMAP" id="MF_00902">
    <property type="entry name" value="TatC"/>
    <property type="match status" value="1"/>
</dbReference>
<comment type="subunit">
    <text evidence="5">The Tat system comprises two distinct complexes: a TatABC complex, containing multiple copies of TatA, TatB and TatC subunits, and a separate TatA complex, containing only TatA subunits. Substrates initially bind to the TatABC complex, which probably triggers association of the separate TatA complex to form the active translocon.</text>
</comment>
<evidence type="ECO:0000256" key="1">
    <source>
        <dbReference type="ARBA" id="ARBA00004141"/>
    </source>
</evidence>
<dbReference type="PRINTS" id="PR01840">
    <property type="entry name" value="TATCFAMILY"/>
</dbReference>
<dbReference type="PANTHER" id="PTHR30371">
    <property type="entry name" value="SEC-INDEPENDENT PROTEIN TRANSLOCASE PROTEIN TATC"/>
    <property type="match status" value="1"/>
</dbReference>
<keyword evidence="4 5" id="KW-0472">Membrane</keyword>
<evidence type="ECO:0000313" key="7">
    <source>
        <dbReference type="Proteomes" id="UP000603352"/>
    </source>
</evidence>
<evidence type="ECO:0000256" key="3">
    <source>
        <dbReference type="ARBA" id="ARBA00022989"/>
    </source>
</evidence>
<feature type="transmembrane region" description="Helical" evidence="5">
    <location>
        <begin position="234"/>
        <end position="252"/>
    </location>
</feature>
<evidence type="ECO:0000256" key="5">
    <source>
        <dbReference type="HAMAP-Rule" id="MF_00902"/>
    </source>
</evidence>
<dbReference type="PANTHER" id="PTHR30371:SF0">
    <property type="entry name" value="SEC-INDEPENDENT PROTEIN TRANSLOCASE PROTEIN TATC, CHLOROPLASTIC-RELATED"/>
    <property type="match status" value="1"/>
</dbReference>
<dbReference type="NCBIfam" id="TIGR00945">
    <property type="entry name" value="tatC"/>
    <property type="match status" value="1"/>
</dbReference>
<comment type="similarity">
    <text evidence="5">Belongs to the TatC family.</text>
</comment>
<dbReference type="EMBL" id="BMDZ01000003">
    <property type="protein sequence ID" value="GGB27262.1"/>
    <property type="molecule type" value="Genomic_DNA"/>
</dbReference>
<feature type="transmembrane region" description="Helical" evidence="5">
    <location>
        <begin position="211"/>
        <end position="228"/>
    </location>
</feature>
<evidence type="ECO:0000313" key="6">
    <source>
        <dbReference type="EMBL" id="GGB27262.1"/>
    </source>
</evidence>
<evidence type="ECO:0000256" key="2">
    <source>
        <dbReference type="ARBA" id="ARBA00022692"/>
    </source>
</evidence>
<feature type="transmembrane region" description="Helical" evidence="5">
    <location>
        <begin position="84"/>
        <end position="105"/>
    </location>
</feature>
<feature type="transmembrane region" description="Helical" evidence="5">
    <location>
        <begin position="117"/>
        <end position="150"/>
    </location>
</feature>
<protein>
    <recommendedName>
        <fullName evidence="5">Sec-independent protein translocase protein TatC</fullName>
    </recommendedName>
</protein>
<keyword evidence="2 5" id="KW-0812">Transmembrane</keyword>
<feature type="transmembrane region" description="Helical" evidence="5">
    <location>
        <begin position="30"/>
        <end position="48"/>
    </location>
</feature>
<dbReference type="InterPro" id="IPR002033">
    <property type="entry name" value="TatC"/>
</dbReference>
<organism evidence="6 7">
    <name type="scientific">Tistrella bauzanensis</name>
    <dbReference type="NCBI Taxonomy" id="657419"/>
    <lineage>
        <taxon>Bacteria</taxon>
        <taxon>Pseudomonadati</taxon>
        <taxon>Pseudomonadota</taxon>
        <taxon>Alphaproteobacteria</taxon>
        <taxon>Geminicoccales</taxon>
        <taxon>Geminicoccaceae</taxon>
        <taxon>Tistrella</taxon>
    </lineage>
</organism>
<dbReference type="Pfam" id="PF00902">
    <property type="entry name" value="TatC"/>
    <property type="match status" value="1"/>
</dbReference>
<comment type="caution">
    <text evidence="6">The sequence shown here is derived from an EMBL/GenBank/DDBJ whole genome shotgun (WGS) entry which is preliminary data.</text>
</comment>
<dbReference type="RefSeq" id="WP_188574667.1">
    <property type="nucleotide sequence ID" value="NZ_BMDZ01000003.1"/>
</dbReference>
<reference evidence="7" key="1">
    <citation type="journal article" date="2019" name="Int. J. Syst. Evol. Microbiol.">
        <title>The Global Catalogue of Microorganisms (GCM) 10K type strain sequencing project: providing services to taxonomists for standard genome sequencing and annotation.</title>
        <authorList>
            <consortium name="The Broad Institute Genomics Platform"/>
            <consortium name="The Broad Institute Genome Sequencing Center for Infectious Disease"/>
            <person name="Wu L."/>
            <person name="Ma J."/>
        </authorList>
    </citation>
    <scope>NUCLEOTIDE SEQUENCE [LARGE SCALE GENOMIC DNA]</scope>
    <source>
        <strain evidence="7">CGMCC 1.10188</strain>
    </source>
</reference>
<evidence type="ECO:0000256" key="4">
    <source>
        <dbReference type="ARBA" id="ARBA00023136"/>
    </source>
</evidence>
<name>A0ABQ1IA03_9PROT</name>
<dbReference type="InterPro" id="IPR019820">
    <property type="entry name" value="Sec-indep_translocase_CS"/>
</dbReference>
<dbReference type="PROSITE" id="PS01218">
    <property type="entry name" value="TATC"/>
    <property type="match status" value="1"/>
</dbReference>
<keyword evidence="5" id="KW-1003">Cell membrane</keyword>
<feature type="transmembrane region" description="Helical" evidence="5">
    <location>
        <begin position="170"/>
        <end position="199"/>
    </location>
</feature>
<keyword evidence="3 5" id="KW-1133">Transmembrane helix</keyword>
<accession>A0ABQ1IA03</accession>
<comment type="function">
    <text evidence="5">Part of the twin-arginine translocation (Tat) system that transports large folded proteins containing a characteristic twin-arginine motif in their signal peptide across membranes. Together with TatB, TatC is part of a receptor directly interacting with Tat signal peptides.</text>
</comment>
<sequence length="280" mass="31059">MAIRDEHEEDEVENAKAPLLEHLIELRNRLMYSVGALLIAFAVCYLFAQDIFGFLVEPLAQVLGHDRRLIYTGLTEAFFTYVKVSFYAALFIASPVIITQLYMFVAPGLYRNERKAFLPFLAATPFLFILGAALAYYFVFPLAWGFFAGFQTTGNETTMAIELEAKVDQYLSLVLALVFAFGLAFQLPVALSLLVRAGLVSADALAKKRKFAVVFVFVAAAVMTPPDLISQMSLAVPLLILYEISIFIGRRIEKARREKEKAEEAALAAALADTKDDSDA</sequence>
<gene>
    <name evidence="5 6" type="primary">tatC</name>
    <name evidence="6" type="ORF">GCM10011505_05650</name>
</gene>
<proteinExistence type="inferred from homology"/>
<dbReference type="Proteomes" id="UP000603352">
    <property type="component" value="Unassembled WGS sequence"/>
</dbReference>
<keyword evidence="5" id="KW-0813">Transport</keyword>